<evidence type="ECO:0000313" key="2">
    <source>
        <dbReference type="Proteomes" id="UP000184480"/>
    </source>
</evidence>
<reference evidence="2" key="1">
    <citation type="submission" date="2016-11" db="EMBL/GenBank/DDBJ databases">
        <authorList>
            <person name="Varghese N."/>
            <person name="Submissions S."/>
        </authorList>
    </citation>
    <scope>NUCLEOTIDE SEQUENCE [LARGE SCALE GENOMIC DNA]</scope>
    <source>
        <strain evidence="2">DSM 27370</strain>
    </source>
</reference>
<dbReference type="EMBL" id="FQUC01000007">
    <property type="protein sequence ID" value="SHF49482.1"/>
    <property type="molecule type" value="Genomic_DNA"/>
</dbReference>
<dbReference type="STRING" id="1346286.SAMN05444362_10723"/>
<keyword evidence="2" id="KW-1185">Reference proteome</keyword>
<dbReference type="Proteomes" id="UP000184480">
    <property type="component" value="Unassembled WGS sequence"/>
</dbReference>
<organism evidence="1 2">
    <name type="scientific">Dysgonomonas macrotermitis</name>
    <dbReference type="NCBI Taxonomy" id="1346286"/>
    <lineage>
        <taxon>Bacteria</taxon>
        <taxon>Pseudomonadati</taxon>
        <taxon>Bacteroidota</taxon>
        <taxon>Bacteroidia</taxon>
        <taxon>Bacteroidales</taxon>
        <taxon>Dysgonomonadaceae</taxon>
        <taxon>Dysgonomonas</taxon>
    </lineage>
</organism>
<name>A0A1M5C4X7_9BACT</name>
<sequence>MTVNNIAGMKETPLMIYKKVLENRLARKKEELAEIEKQPEGLATPVDKRKYIELKAVVNELENCINMADAMAKMEG</sequence>
<proteinExistence type="predicted"/>
<evidence type="ECO:0000313" key="1">
    <source>
        <dbReference type="EMBL" id="SHF49482.1"/>
    </source>
</evidence>
<gene>
    <name evidence="1" type="ORF">SAMN05444362_10723</name>
</gene>
<protein>
    <submittedName>
        <fullName evidence="1">Uncharacterized protein</fullName>
    </submittedName>
</protein>
<dbReference type="AlphaFoldDB" id="A0A1M5C4X7"/>
<accession>A0A1M5C4X7</accession>